<reference evidence="12 13" key="1">
    <citation type="submission" date="2025-08" db="UniProtKB">
        <authorList>
            <consortium name="RefSeq"/>
        </authorList>
    </citation>
    <scope>IDENTIFICATION</scope>
</reference>
<dbReference type="RefSeq" id="XP_036356266.1">
    <property type="nucleotide sequence ID" value="XM_036500373.1"/>
</dbReference>
<evidence type="ECO:0000313" key="14">
    <source>
        <dbReference type="RefSeq" id="XP_029657458.1"/>
    </source>
</evidence>
<evidence type="ECO:0000256" key="5">
    <source>
        <dbReference type="ARBA" id="ARBA00023136"/>
    </source>
</evidence>
<feature type="transmembrane region" description="Helical" evidence="9">
    <location>
        <begin position="64"/>
        <end position="85"/>
    </location>
</feature>
<keyword evidence="2 8" id="KW-0812">Transmembrane</keyword>
<keyword evidence="7 8" id="KW-0807">Transducer</keyword>
<evidence type="ECO:0000256" key="9">
    <source>
        <dbReference type="SAM" id="Phobius"/>
    </source>
</evidence>
<evidence type="ECO:0000256" key="4">
    <source>
        <dbReference type="ARBA" id="ARBA00023040"/>
    </source>
</evidence>
<dbReference type="AlphaFoldDB" id="A0A6P7U0C7"/>
<dbReference type="GO" id="GO:0004930">
    <property type="term" value="F:G protein-coupled receptor activity"/>
    <property type="evidence" value="ECO:0007669"/>
    <property type="project" value="UniProtKB-KW"/>
</dbReference>
<evidence type="ECO:0000256" key="6">
    <source>
        <dbReference type="ARBA" id="ARBA00023170"/>
    </source>
</evidence>
<evidence type="ECO:0000313" key="11">
    <source>
        <dbReference type="Proteomes" id="UP000515154"/>
    </source>
</evidence>
<keyword evidence="11" id="KW-1185">Reference proteome</keyword>
<dbReference type="PRINTS" id="PR00237">
    <property type="entry name" value="GPCRRHODOPSN"/>
</dbReference>
<feature type="transmembrane region" description="Helical" evidence="9">
    <location>
        <begin position="248"/>
        <end position="272"/>
    </location>
</feature>
<feature type="transmembrane region" description="Helical" evidence="9">
    <location>
        <begin position="105"/>
        <end position="125"/>
    </location>
</feature>
<accession>A0A6P7U0C7</accession>
<evidence type="ECO:0000256" key="2">
    <source>
        <dbReference type="ARBA" id="ARBA00022692"/>
    </source>
</evidence>
<feature type="domain" description="G-protein coupled receptors family 1 profile" evidence="10">
    <location>
        <begin position="47"/>
        <end position="306"/>
    </location>
</feature>
<gene>
    <name evidence="12 13 14 15 16 17" type="primary">LOC115231601</name>
</gene>
<dbReference type="PANTHER" id="PTHR24243">
    <property type="entry name" value="G-PROTEIN COUPLED RECEPTOR"/>
    <property type="match status" value="1"/>
</dbReference>
<dbReference type="PROSITE" id="PS50262">
    <property type="entry name" value="G_PROTEIN_RECEP_F1_2"/>
    <property type="match status" value="1"/>
</dbReference>
<feature type="transmembrane region" description="Helical" evidence="9">
    <location>
        <begin position="33"/>
        <end position="57"/>
    </location>
</feature>
<evidence type="ECO:0000256" key="7">
    <source>
        <dbReference type="ARBA" id="ARBA00023224"/>
    </source>
</evidence>
<evidence type="ECO:0000313" key="12">
    <source>
        <dbReference type="RefSeq" id="XP_029657445.1"/>
    </source>
</evidence>
<evidence type="ECO:0000259" key="10">
    <source>
        <dbReference type="PROSITE" id="PS50262"/>
    </source>
</evidence>
<keyword evidence="5 9" id="KW-0472">Membrane</keyword>
<evidence type="ECO:0000313" key="17">
    <source>
        <dbReference type="RefSeq" id="XP_036356266.1"/>
    </source>
</evidence>
<dbReference type="RefSeq" id="XP_029657458.1">
    <property type="nucleotide sequence ID" value="XM_029801598.2"/>
</dbReference>
<keyword evidence="3 9" id="KW-1133">Transmembrane helix</keyword>
<dbReference type="RefSeq" id="XP_029657445.1">
    <property type="nucleotide sequence ID" value="XM_029801585.2"/>
</dbReference>
<dbReference type="PANTHER" id="PTHR24243:SF208">
    <property type="entry name" value="PYROKININ-1 RECEPTOR"/>
    <property type="match status" value="1"/>
</dbReference>
<dbReference type="KEGG" id="osn:115231601"/>
<dbReference type="GO" id="GO:0016020">
    <property type="term" value="C:membrane"/>
    <property type="evidence" value="ECO:0007669"/>
    <property type="project" value="UniProtKB-SubCell"/>
</dbReference>
<organism evidence="11 14">
    <name type="scientific">Octopus sinensis</name>
    <name type="common">East Asian common octopus</name>
    <dbReference type="NCBI Taxonomy" id="2607531"/>
    <lineage>
        <taxon>Eukaryota</taxon>
        <taxon>Metazoa</taxon>
        <taxon>Spiralia</taxon>
        <taxon>Lophotrochozoa</taxon>
        <taxon>Mollusca</taxon>
        <taxon>Cephalopoda</taxon>
        <taxon>Coleoidea</taxon>
        <taxon>Octopodiformes</taxon>
        <taxon>Octopoda</taxon>
        <taxon>Incirrata</taxon>
        <taxon>Octopodidae</taxon>
        <taxon>Octopus</taxon>
    </lineage>
</organism>
<evidence type="ECO:0000256" key="3">
    <source>
        <dbReference type="ARBA" id="ARBA00022989"/>
    </source>
</evidence>
<dbReference type="InterPro" id="IPR017452">
    <property type="entry name" value="GPCR_Rhodpsn_7TM"/>
</dbReference>
<dbReference type="Proteomes" id="UP000515154">
    <property type="component" value="Linkage group LG2"/>
</dbReference>
<dbReference type="RefSeq" id="XP_029657461.1">
    <property type="nucleotide sequence ID" value="XM_029801601.2"/>
</dbReference>
<dbReference type="RefSeq" id="XP_029657466.1">
    <property type="nucleotide sequence ID" value="XM_029801606.2"/>
</dbReference>
<feature type="transmembrane region" description="Helical" evidence="9">
    <location>
        <begin position="146"/>
        <end position="166"/>
    </location>
</feature>
<name>A0A6P7U0C7_9MOLL</name>
<comment type="subcellular location">
    <subcellularLocation>
        <location evidence="1">Membrane</location>
        <topology evidence="1">Multi-pass membrane protein</topology>
    </subcellularLocation>
</comment>
<keyword evidence="6 8" id="KW-0675">Receptor</keyword>
<dbReference type="Gene3D" id="1.20.1070.10">
    <property type="entry name" value="Rhodopsin 7-helix transmembrane proteins"/>
    <property type="match status" value="1"/>
</dbReference>
<dbReference type="CDD" id="cd00637">
    <property type="entry name" value="7tm_classA_rhodopsin-like"/>
    <property type="match status" value="1"/>
</dbReference>
<evidence type="ECO:0000256" key="8">
    <source>
        <dbReference type="RuleBase" id="RU000688"/>
    </source>
</evidence>
<comment type="similarity">
    <text evidence="8">Belongs to the G-protein coupled receptor 1 family.</text>
</comment>
<evidence type="ECO:0000313" key="15">
    <source>
        <dbReference type="RefSeq" id="XP_029657461.1"/>
    </source>
</evidence>
<dbReference type="SUPFAM" id="SSF81321">
    <property type="entry name" value="Family A G protein-coupled receptor-like"/>
    <property type="match status" value="1"/>
</dbReference>
<sequence>MDAIIRHLLETNSNENMTLEILNEKIFLMNQPAIVFICLLFPIGILGNCAVIYIYLCCLRYSNLNLFISSLAFFDLICCLIGINFELIDLFLPVMHPSKLICKFQRLSVFFCCIGSSLMLLAIALERYQKVCRPTNFQFSKFQGRILTFVINFCSLAFSLPVIWAIRIDVPDFEYKLNVSTCEFKSSVSWRIYFAAVFLGYSLDLIVNFVLYCLVWRTARRHFLRLDMPDESKLDKDKRKNIRKLHRINRTVISITALFALSFSPFCILSLIPKDVESKNFTIEETIRRVCSRLWILNCTMNPVVYGFCNKEFRIQVKRIVYGLVRKNISTNSSQIDCTEDDENN</sequence>
<dbReference type="Pfam" id="PF00001">
    <property type="entry name" value="7tm_1"/>
    <property type="match status" value="1"/>
</dbReference>
<feature type="transmembrane region" description="Helical" evidence="9">
    <location>
        <begin position="192"/>
        <end position="215"/>
    </location>
</feature>
<dbReference type="InterPro" id="IPR000276">
    <property type="entry name" value="GPCR_Rhodpsn"/>
</dbReference>
<protein>
    <submittedName>
        <fullName evidence="12 13">Rhodopsin, GQ-coupled-like</fullName>
    </submittedName>
</protein>
<dbReference type="RefSeq" id="XP_029657452.1">
    <property type="nucleotide sequence ID" value="XM_029801592.2"/>
</dbReference>
<evidence type="ECO:0000313" key="16">
    <source>
        <dbReference type="RefSeq" id="XP_029657466.1"/>
    </source>
</evidence>
<evidence type="ECO:0000313" key="13">
    <source>
        <dbReference type="RefSeq" id="XP_029657452.1"/>
    </source>
</evidence>
<keyword evidence="4 8" id="KW-0297">G-protein coupled receptor</keyword>
<dbReference type="PROSITE" id="PS00237">
    <property type="entry name" value="G_PROTEIN_RECEP_F1_1"/>
    <property type="match status" value="1"/>
</dbReference>
<proteinExistence type="inferred from homology"/>
<evidence type="ECO:0000256" key="1">
    <source>
        <dbReference type="ARBA" id="ARBA00004141"/>
    </source>
</evidence>